<sequence length="139" mass="16020">MTKERRLKQLNPKILFLIDGLGAALSVLLLGFVLVRYESIFGIPTSALYFLATLPFVFMFYDLFSFFNANDKAGFHLKTIAFLNLMYCIVSLITAYYHSDSITYFGWFYIIFEIVILLFLSSVECKVGKNINRKNATKH</sequence>
<organism evidence="2 3">
    <name type="scientific">Brumimicrobium aurantiacum</name>
    <dbReference type="NCBI Taxonomy" id="1737063"/>
    <lineage>
        <taxon>Bacteria</taxon>
        <taxon>Pseudomonadati</taxon>
        <taxon>Bacteroidota</taxon>
        <taxon>Flavobacteriia</taxon>
        <taxon>Flavobacteriales</taxon>
        <taxon>Crocinitomicaceae</taxon>
        <taxon>Brumimicrobium</taxon>
    </lineage>
</organism>
<proteinExistence type="predicted"/>
<dbReference type="EMBL" id="QURB01000009">
    <property type="protein sequence ID" value="RFC53362.1"/>
    <property type="molecule type" value="Genomic_DNA"/>
</dbReference>
<keyword evidence="3" id="KW-1185">Reference proteome</keyword>
<feature type="transmembrane region" description="Helical" evidence="1">
    <location>
        <begin position="14"/>
        <end position="35"/>
    </location>
</feature>
<comment type="caution">
    <text evidence="2">The sequence shown here is derived from an EMBL/GenBank/DDBJ whole genome shotgun (WGS) entry which is preliminary data.</text>
</comment>
<dbReference type="OrthoDB" id="680984at2"/>
<evidence type="ECO:0000313" key="3">
    <source>
        <dbReference type="Proteomes" id="UP000257127"/>
    </source>
</evidence>
<feature type="transmembrane region" description="Helical" evidence="1">
    <location>
        <begin position="79"/>
        <end position="98"/>
    </location>
</feature>
<reference evidence="2 3" key="1">
    <citation type="submission" date="2018-08" db="EMBL/GenBank/DDBJ databases">
        <title>The draft genome squence of Brumimicrobium sp. N62.</title>
        <authorList>
            <person name="Du Z.-J."/>
            <person name="Luo H.-R."/>
        </authorList>
    </citation>
    <scope>NUCLEOTIDE SEQUENCE [LARGE SCALE GENOMIC DNA]</scope>
    <source>
        <strain evidence="2 3">N62</strain>
    </source>
</reference>
<feature type="transmembrane region" description="Helical" evidence="1">
    <location>
        <begin position="104"/>
        <end position="123"/>
    </location>
</feature>
<dbReference type="AlphaFoldDB" id="A0A3E1EV24"/>
<gene>
    <name evidence="2" type="ORF">DXU93_13090</name>
</gene>
<name>A0A3E1EV24_9FLAO</name>
<evidence type="ECO:0000313" key="2">
    <source>
        <dbReference type="EMBL" id="RFC53362.1"/>
    </source>
</evidence>
<protein>
    <submittedName>
        <fullName evidence="2">Uncharacterized protein</fullName>
    </submittedName>
</protein>
<keyword evidence="1" id="KW-1133">Transmembrane helix</keyword>
<keyword evidence="1" id="KW-0472">Membrane</keyword>
<keyword evidence="1" id="KW-0812">Transmembrane</keyword>
<dbReference type="Proteomes" id="UP000257127">
    <property type="component" value="Unassembled WGS sequence"/>
</dbReference>
<dbReference type="RefSeq" id="WP_116881754.1">
    <property type="nucleotide sequence ID" value="NZ_QURB01000009.1"/>
</dbReference>
<accession>A0A3E1EV24</accession>
<feature type="transmembrane region" description="Helical" evidence="1">
    <location>
        <begin position="47"/>
        <end position="67"/>
    </location>
</feature>
<evidence type="ECO:0000256" key="1">
    <source>
        <dbReference type="SAM" id="Phobius"/>
    </source>
</evidence>